<evidence type="ECO:0000313" key="2">
    <source>
        <dbReference type="Proteomes" id="UP000274843"/>
    </source>
</evidence>
<dbReference type="AlphaFoldDB" id="A0A3N2G6J9"/>
<reference evidence="1 2" key="1">
    <citation type="submission" date="2018-11" db="EMBL/GenBank/DDBJ databases">
        <title>Sequencing the genomes of 1000 actinobacteria strains.</title>
        <authorList>
            <person name="Klenk H.-P."/>
        </authorList>
    </citation>
    <scope>NUCLEOTIDE SEQUENCE [LARGE SCALE GENOMIC DNA]</scope>
    <source>
        <strain evidence="1 2">DSM 44348</strain>
    </source>
</reference>
<proteinExistence type="predicted"/>
<dbReference type="Proteomes" id="UP000274843">
    <property type="component" value="Unassembled WGS sequence"/>
</dbReference>
<dbReference type="EMBL" id="RKHY01000002">
    <property type="protein sequence ID" value="ROS32262.1"/>
    <property type="molecule type" value="Genomic_DNA"/>
</dbReference>
<protein>
    <submittedName>
        <fullName evidence="1">Uncharacterized protein</fullName>
    </submittedName>
</protein>
<comment type="caution">
    <text evidence="1">The sequence shown here is derived from an EMBL/GenBank/DDBJ whole genome shotgun (WGS) entry which is preliminary data.</text>
</comment>
<keyword evidence="2" id="KW-1185">Reference proteome</keyword>
<sequence length="137" mass="14674">MESCRIQPVHFDEEVIVAELPDRKSQAGTGFDVVPGSLALAATGFGVASDAWRDARELLLGCDLRLDDLGALARRSPSIVDGVRSYQDAVAEVRLALAHGATVLAESELTLKQIAGVYARVDEEYAEAFGYRKGSHG</sequence>
<accession>A0A3N2G6J9</accession>
<organism evidence="1 2">
    <name type="scientific">Amycolatopsis thermoflava</name>
    <dbReference type="NCBI Taxonomy" id="84480"/>
    <lineage>
        <taxon>Bacteria</taxon>
        <taxon>Bacillati</taxon>
        <taxon>Actinomycetota</taxon>
        <taxon>Actinomycetes</taxon>
        <taxon>Pseudonocardiales</taxon>
        <taxon>Pseudonocardiaceae</taxon>
        <taxon>Amycolatopsis</taxon>
        <taxon>Amycolatopsis methanolica group</taxon>
    </lineage>
</organism>
<name>A0A3N2G6J9_9PSEU</name>
<evidence type="ECO:0000313" key="1">
    <source>
        <dbReference type="EMBL" id="ROS32262.1"/>
    </source>
</evidence>
<gene>
    <name evidence="1" type="ORF">EDD35_8027</name>
</gene>